<sequence>MKEELIQVINIKIAITLNFLLETSKKFSSINKSSEGIIESYNEIALEADIRKATVSDTFNAKSITGPNSTTVFLIIQAMGYSLSDFAKKYDSLTTKEVEKFKNARKS</sequence>
<dbReference type="RefSeq" id="WP_214112928.1">
    <property type="nucleotide sequence ID" value="NZ_JAHCTB010000003.1"/>
</dbReference>
<comment type="caution">
    <text evidence="1">The sequence shown here is derived from an EMBL/GenBank/DDBJ whole genome shotgun (WGS) entry which is preliminary data.</text>
</comment>
<keyword evidence="2" id="KW-1185">Reference proteome</keyword>
<proteinExistence type="predicted"/>
<accession>A0ABS5S4A6</accession>
<dbReference type="Proteomes" id="UP001297092">
    <property type="component" value="Unassembled WGS sequence"/>
</dbReference>
<gene>
    <name evidence="1" type="ORF">KIV10_07625</name>
</gene>
<reference evidence="1 2" key="1">
    <citation type="submission" date="2021-05" db="EMBL/GenBank/DDBJ databases">
        <title>Aequorivita echinoideorum JCM 30378 genome.</title>
        <authorList>
            <person name="Zhang H."/>
            <person name="Li C."/>
        </authorList>
    </citation>
    <scope>NUCLEOTIDE SEQUENCE [LARGE SCALE GENOMIC DNA]</scope>
    <source>
        <strain evidence="1 2">JCM30378</strain>
    </source>
</reference>
<evidence type="ECO:0000313" key="1">
    <source>
        <dbReference type="EMBL" id="MBT0608046.1"/>
    </source>
</evidence>
<protein>
    <submittedName>
        <fullName evidence="1">Uncharacterized protein</fullName>
    </submittedName>
</protein>
<dbReference type="Gene3D" id="1.10.260.40">
    <property type="entry name" value="lambda repressor-like DNA-binding domains"/>
    <property type="match status" value="1"/>
</dbReference>
<name>A0ABS5S4A6_9FLAO</name>
<evidence type="ECO:0000313" key="2">
    <source>
        <dbReference type="Proteomes" id="UP001297092"/>
    </source>
</evidence>
<organism evidence="1 2">
    <name type="scientific">Aequorivita echinoideorum</name>
    <dbReference type="NCBI Taxonomy" id="1549647"/>
    <lineage>
        <taxon>Bacteria</taxon>
        <taxon>Pseudomonadati</taxon>
        <taxon>Bacteroidota</taxon>
        <taxon>Flavobacteriia</taxon>
        <taxon>Flavobacteriales</taxon>
        <taxon>Flavobacteriaceae</taxon>
        <taxon>Aequorivita</taxon>
    </lineage>
</organism>
<dbReference type="EMBL" id="JAHCTB010000003">
    <property type="protein sequence ID" value="MBT0608046.1"/>
    <property type="molecule type" value="Genomic_DNA"/>
</dbReference>
<dbReference type="InterPro" id="IPR010982">
    <property type="entry name" value="Lambda_DNA-bd_dom_sf"/>
</dbReference>